<comment type="similarity">
    <text evidence="6">Belongs to the ferredoxin--NADP reductase type 2 family.</text>
</comment>
<dbReference type="Gene3D" id="3.50.50.60">
    <property type="entry name" value="FAD/NAD(P)-binding domain"/>
    <property type="match status" value="2"/>
</dbReference>
<comment type="subunit">
    <text evidence="1 6">Homodimer.</text>
</comment>
<evidence type="ECO:0000313" key="8">
    <source>
        <dbReference type="EMBL" id="AEH93059.1"/>
    </source>
</evidence>
<name>A0A0E0UXK0_LISMM</name>
<dbReference type="InterPro" id="IPR050097">
    <property type="entry name" value="Ferredoxin-NADP_redctase_2"/>
</dbReference>
<feature type="binding site" evidence="6">
    <location>
        <position position="284"/>
    </location>
    <ligand>
        <name>FAD</name>
        <dbReference type="ChEBI" id="CHEBI:57692"/>
    </ligand>
</feature>
<evidence type="ECO:0000256" key="3">
    <source>
        <dbReference type="ARBA" id="ARBA00022827"/>
    </source>
</evidence>
<evidence type="ECO:0000256" key="2">
    <source>
        <dbReference type="ARBA" id="ARBA00022630"/>
    </source>
</evidence>
<evidence type="ECO:0000259" key="7">
    <source>
        <dbReference type="Pfam" id="PF07992"/>
    </source>
</evidence>
<feature type="binding site" evidence="6">
    <location>
        <position position="325"/>
    </location>
    <ligand>
        <name>FAD</name>
        <dbReference type="ChEBI" id="CHEBI:57692"/>
    </ligand>
</feature>
<dbReference type="GO" id="GO:0050660">
    <property type="term" value="F:flavin adenine dinucleotide binding"/>
    <property type="evidence" value="ECO:0007669"/>
    <property type="project" value="UniProtKB-UniRule"/>
</dbReference>
<dbReference type="HOGENOM" id="CLU_031864_5_5_9"/>
<keyword evidence="4 6" id="KW-0521">NADP</keyword>
<dbReference type="SUPFAM" id="SSF51905">
    <property type="entry name" value="FAD/NAD(P)-binding domain"/>
    <property type="match status" value="1"/>
</dbReference>
<accession>A0A0E0UXK0</accession>
<dbReference type="GO" id="GO:0004324">
    <property type="term" value="F:ferredoxin-NADP+ reductase activity"/>
    <property type="evidence" value="ECO:0007669"/>
    <property type="project" value="UniProtKB-UniRule"/>
</dbReference>
<reference evidence="8 9" key="1">
    <citation type="journal article" date="2011" name="J. Bacteriol.">
        <title>Genome sequence of the nonpathogenic Listeria monocytogenes serovar 4a strain M7.</title>
        <authorList>
            <person name="Chen J."/>
            <person name="Xia Y."/>
            <person name="Cheng C."/>
            <person name="Fang C."/>
            <person name="Shan Y."/>
            <person name="Jin G."/>
            <person name="Fang W."/>
        </authorList>
    </citation>
    <scope>NUCLEOTIDE SEQUENCE [LARGE SCALE GENOMIC DNA]</scope>
    <source>
        <strain evidence="8 9">M7</strain>
    </source>
</reference>
<evidence type="ECO:0000256" key="5">
    <source>
        <dbReference type="ARBA" id="ARBA00023002"/>
    </source>
</evidence>
<gene>
    <name evidence="8" type="primary">ahpF</name>
    <name evidence="8" type="ordered locus">LMM7_2054</name>
</gene>
<proteinExistence type="inferred from homology"/>
<dbReference type="RefSeq" id="WP_012581047.1">
    <property type="nucleotide sequence ID" value="NC_017537.1"/>
</dbReference>
<keyword evidence="5 6" id="KW-0560">Oxidoreductase</keyword>
<dbReference type="KEGG" id="lmq:LMM7_2054"/>
<dbReference type="PRINTS" id="PR00469">
    <property type="entry name" value="PNDRDTASEII"/>
</dbReference>
<dbReference type="InterPro" id="IPR022890">
    <property type="entry name" value="Fd--NADP_Rdtase_type_2"/>
</dbReference>
<dbReference type="Pfam" id="PF07992">
    <property type="entry name" value="Pyr_redox_2"/>
    <property type="match status" value="1"/>
</dbReference>
<dbReference type="EC" id="1.18.1.2" evidence="6"/>
<dbReference type="Proteomes" id="UP000000486">
    <property type="component" value="Chromosome"/>
</dbReference>
<organism evidence="8 9">
    <name type="scientific">Listeria monocytogenes serotype 4a (strain M7)</name>
    <dbReference type="NCBI Taxonomy" id="1030009"/>
    <lineage>
        <taxon>Bacteria</taxon>
        <taxon>Bacillati</taxon>
        <taxon>Bacillota</taxon>
        <taxon>Bacilli</taxon>
        <taxon>Bacillales</taxon>
        <taxon>Listeriaceae</taxon>
        <taxon>Listeria</taxon>
    </lineage>
</organism>
<dbReference type="InterPro" id="IPR036188">
    <property type="entry name" value="FAD/NAD-bd_sf"/>
</dbReference>
<dbReference type="PANTHER" id="PTHR48105">
    <property type="entry name" value="THIOREDOXIN REDUCTASE 1-RELATED-RELATED"/>
    <property type="match status" value="1"/>
</dbReference>
<feature type="domain" description="FAD/NAD(P)-binding" evidence="7">
    <location>
        <begin position="6"/>
        <end position="290"/>
    </location>
</feature>
<comment type="cofactor">
    <cofactor evidence="6">
        <name>FAD</name>
        <dbReference type="ChEBI" id="CHEBI:57692"/>
    </cofactor>
    <text evidence="6">Binds 1 FAD per subunit.</text>
</comment>
<evidence type="ECO:0000256" key="4">
    <source>
        <dbReference type="ARBA" id="ARBA00022857"/>
    </source>
</evidence>
<comment type="caution">
    <text evidence="6">Lacks conserved residue(s) required for the propagation of feature annotation.</text>
</comment>
<feature type="binding site" evidence="6">
    <location>
        <position position="88"/>
    </location>
    <ligand>
        <name>FAD</name>
        <dbReference type="ChEBI" id="CHEBI:57692"/>
    </ligand>
</feature>
<dbReference type="EMBL" id="CP002816">
    <property type="protein sequence ID" value="AEH93059.1"/>
    <property type="molecule type" value="Genomic_DNA"/>
</dbReference>
<feature type="binding site" evidence="6">
    <location>
        <position position="35"/>
    </location>
    <ligand>
        <name>FAD</name>
        <dbReference type="ChEBI" id="CHEBI:57692"/>
    </ligand>
</feature>
<dbReference type="PATRIC" id="fig|1030009.3.peg.2043"/>
<protein>
    <recommendedName>
        <fullName evidence="6">Ferredoxin--NADP reductase</fullName>
        <shortName evidence="6">FNR</shortName>
        <shortName evidence="6">Fd-NADP(+) reductase</shortName>
        <ecNumber evidence="6">1.18.1.2</ecNumber>
    </recommendedName>
</protein>
<sequence length="332" mass="36298">MPNEVYDVTIIGGGPIGLFSAFYSGLRSMKTKIIDAEPAVGGKIRYFFPEKIIRDIGGIPAITGANLVANLKEQAETFHPTIVCNERVVDVTRLADGTFQLTSHNGSIHFSKTIVIATGSGTFEVNKLEALHAEDFPSAIHYDVRNIEQFRNKVVAVSGGGNAAIDWAQTLEPIAKQVHLIYRGEDFKAHEESVRELQNSRVEIHIHHEISELIGTNNQLTEINVCCNQTQATKTIQTDALFINHGVKVDLGTMAEWGFEQADFGIVVDDEMKTTVPGIFACGDSATYPRKIRIIAAGLHEGPIAINSAKKYLEPTAADEAMISTHHESFIG</sequence>
<evidence type="ECO:0000256" key="6">
    <source>
        <dbReference type="HAMAP-Rule" id="MF_01685"/>
    </source>
</evidence>
<dbReference type="HAMAP" id="MF_01685">
    <property type="entry name" value="FENR2"/>
    <property type="match status" value="1"/>
</dbReference>
<feature type="binding site" evidence="6">
    <location>
        <position position="43"/>
    </location>
    <ligand>
        <name>FAD</name>
        <dbReference type="ChEBI" id="CHEBI:57692"/>
    </ligand>
</feature>
<evidence type="ECO:0000313" key="9">
    <source>
        <dbReference type="Proteomes" id="UP000000486"/>
    </source>
</evidence>
<dbReference type="GO" id="GO:0050661">
    <property type="term" value="F:NADP binding"/>
    <property type="evidence" value="ECO:0007669"/>
    <property type="project" value="UniProtKB-UniRule"/>
</dbReference>
<dbReference type="InterPro" id="IPR023753">
    <property type="entry name" value="FAD/NAD-binding_dom"/>
</dbReference>
<evidence type="ECO:0000256" key="1">
    <source>
        <dbReference type="ARBA" id="ARBA00011738"/>
    </source>
</evidence>
<keyword evidence="3 6" id="KW-0274">FAD</keyword>
<dbReference type="AlphaFoldDB" id="A0A0E0UXK0"/>
<feature type="binding site" evidence="6">
    <location>
        <position position="48"/>
    </location>
    <ligand>
        <name>FAD</name>
        <dbReference type="ChEBI" id="CHEBI:57692"/>
    </ligand>
</feature>
<keyword evidence="2 6" id="KW-0285">Flavoprotein</keyword>
<comment type="catalytic activity">
    <reaction evidence="6">
        <text>2 reduced [2Fe-2S]-[ferredoxin] + NADP(+) + H(+) = 2 oxidized [2Fe-2S]-[ferredoxin] + NADPH</text>
        <dbReference type="Rhea" id="RHEA:20125"/>
        <dbReference type="Rhea" id="RHEA-COMP:10000"/>
        <dbReference type="Rhea" id="RHEA-COMP:10001"/>
        <dbReference type="ChEBI" id="CHEBI:15378"/>
        <dbReference type="ChEBI" id="CHEBI:33737"/>
        <dbReference type="ChEBI" id="CHEBI:33738"/>
        <dbReference type="ChEBI" id="CHEBI:57783"/>
        <dbReference type="ChEBI" id="CHEBI:58349"/>
        <dbReference type="EC" id="1.18.1.2"/>
    </reaction>
</comment>
<feature type="binding site" evidence="6">
    <location>
        <position position="123"/>
    </location>
    <ligand>
        <name>FAD</name>
        <dbReference type="ChEBI" id="CHEBI:57692"/>
    </ligand>
</feature>
<dbReference type="PRINTS" id="PR00368">
    <property type="entry name" value="FADPNR"/>
</dbReference>